<dbReference type="GO" id="GO:0004141">
    <property type="term" value="F:dethiobiotin synthase activity"/>
    <property type="evidence" value="ECO:0007669"/>
    <property type="project" value="InterPro"/>
</dbReference>
<dbReference type="Gene3D" id="3.40.50.300">
    <property type="entry name" value="P-loop containing nucleotide triphosphate hydrolases"/>
    <property type="match status" value="1"/>
</dbReference>
<dbReference type="Pfam" id="PF13500">
    <property type="entry name" value="AAA_26"/>
    <property type="match status" value="1"/>
</dbReference>
<keyword evidence="3" id="KW-0479">Metal-binding</keyword>
<dbReference type="GO" id="GO:0000287">
    <property type="term" value="F:magnesium ion binding"/>
    <property type="evidence" value="ECO:0007669"/>
    <property type="project" value="InterPro"/>
</dbReference>
<dbReference type="PANTHER" id="PTHR43210">
    <property type="entry name" value="DETHIOBIOTIN SYNTHETASE"/>
    <property type="match status" value="1"/>
</dbReference>
<keyword evidence="1" id="KW-0963">Cytoplasm</keyword>
<dbReference type="EMBL" id="CAEZXS010000301">
    <property type="protein sequence ID" value="CAB4717799.1"/>
    <property type="molecule type" value="Genomic_DNA"/>
</dbReference>
<dbReference type="InterPro" id="IPR027417">
    <property type="entry name" value="P-loop_NTPase"/>
</dbReference>
<sequence>MTDDSFPTASRPDSIFLIAGTATEIGKTWVATRLITELRTRQIHVQARKPAQSFHPQDPTTDADLLAQASGEDPRRVCPEHRCYPVEMAPPMAADSLGRSAITLAELADELSTSWTPTPRCALPAESGCPVGCIELAGGLWSPIAHDGDCLDLAKLLSPELVILVADAGLGTINAIRPAVAALAEVAPVSVFLNRFDSTAELHDRNRMWLEQHCQIDATTSISQLADELLRVVGTPSPTAPAT</sequence>
<reference evidence="9" key="1">
    <citation type="submission" date="2020-05" db="EMBL/GenBank/DDBJ databases">
        <authorList>
            <person name="Chiriac C."/>
            <person name="Salcher M."/>
            <person name="Ghai R."/>
            <person name="Kavagutti S V."/>
        </authorList>
    </citation>
    <scope>NUCLEOTIDE SEQUENCE</scope>
</reference>
<protein>
    <submittedName>
        <fullName evidence="9">Unannotated protein</fullName>
    </submittedName>
</protein>
<evidence type="ECO:0000256" key="2">
    <source>
        <dbReference type="ARBA" id="ARBA00022598"/>
    </source>
</evidence>
<dbReference type="InterPro" id="IPR004472">
    <property type="entry name" value="DTB_synth_BioD"/>
</dbReference>
<evidence type="ECO:0000256" key="8">
    <source>
        <dbReference type="ARBA" id="ARBA00047386"/>
    </source>
</evidence>
<evidence type="ECO:0000256" key="1">
    <source>
        <dbReference type="ARBA" id="ARBA00022490"/>
    </source>
</evidence>
<keyword evidence="4" id="KW-0547">Nucleotide-binding</keyword>
<organism evidence="9">
    <name type="scientific">freshwater metagenome</name>
    <dbReference type="NCBI Taxonomy" id="449393"/>
    <lineage>
        <taxon>unclassified sequences</taxon>
        <taxon>metagenomes</taxon>
        <taxon>ecological metagenomes</taxon>
    </lineage>
</organism>
<proteinExistence type="predicted"/>
<dbReference type="AlphaFoldDB" id="A0A6J6R3Y1"/>
<dbReference type="GO" id="GO:0005829">
    <property type="term" value="C:cytosol"/>
    <property type="evidence" value="ECO:0007669"/>
    <property type="project" value="TreeGrafter"/>
</dbReference>
<keyword evidence="2" id="KW-0436">Ligase</keyword>
<evidence type="ECO:0000256" key="7">
    <source>
        <dbReference type="ARBA" id="ARBA00022842"/>
    </source>
</evidence>
<keyword evidence="5" id="KW-0093">Biotin biosynthesis</keyword>
<evidence type="ECO:0000256" key="6">
    <source>
        <dbReference type="ARBA" id="ARBA00022840"/>
    </source>
</evidence>
<evidence type="ECO:0000256" key="4">
    <source>
        <dbReference type="ARBA" id="ARBA00022741"/>
    </source>
</evidence>
<dbReference type="SUPFAM" id="SSF52540">
    <property type="entry name" value="P-loop containing nucleoside triphosphate hydrolases"/>
    <property type="match status" value="1"/>
</dbReference>
<name>A0A6J6R3Y1_9ZZZZ</name>
<accession>A0A6J6R3Y1</accession>
<evidence type="ECO:0000256" key="3">
    <source>
        <dbReference type="ARBA" id="ARBA00022723"/>
    </source>
</evidence>
<keyword evidence="6" id="KW-0067">ATP-binding</keyword>
<dbReference type="GO" id="GO:0005524">
    <property type="term" value="F:ATP binding"/>
    <property type="evidence" value="ECO:0007669"/>
    <property type="project" value="UniProtKB-KW"/>
</dbReference>
<keyword evidence="7" id="KW-0460">Magnesium</keyword>
<dbReference type="PANTHER" id="PTHR43210:SF2">
    <property type="entry name" value="ATP-DEPENDENT DETHIOBIOTIN SYNTHETASE BIOD 2"/>
    <property type="match status" value="1"/>
</dbReference>
<dbReference type="UniPathway" id="UPA00078"/>
<evidence type="ECO:0000313" key="9">
    <source>
        <dbReference type="EMBL" id="CAB4717799.1"/>
    </source>
</evidence>
<dbReference type="GO" id="GO:0009102">
    <property type="term" value="P:biotin biosynthetic process"/>
    <property type="evidence" value="ECO:0007669"/>
    <property type="project" value="UniProtKB-UniPathway"/>
</dbReference>
<dbReference type="CDD" id="cd03109">
    <property type="entry name" value="DTBS"/>
    <property type="match status" value="1"/>
</dbReference>
<comment type="catalytic activity">
    <reaction evidence="8">
        <text>(7R,8S)-8-amino-7-(carboxyamino)nonanoate + ATP = (4R,5S)-dethiobiotin + ADP + phosphate + H(+)</text>
        <dbReference type="Rhea" id="RHEA:63684"/>
        <dbReference type="ChEBI" id="CHEBI:15378"/>
        <dbReference type="ChEBI" id="CHEBI:30616"/>
        <dbReference type="ChEBI" id="CHEBI:43474"/>
        <dbReference type="ChEBI" id="CHEBI:149470"/>
        <dbReference type="ChEBI" id="CHEBI:149473"/>
        <dbReference type="ChEBI" id="CHEBI:456216"/>
    </reaction>
</comment>
<gene>
    <name evidence="9" type="ORF">UFOPK2582_01760</name>
</gene>
<evidence type="ECO:0000256" key="5">
    <source>
        <dbReference type="ARBA" id="ARBA00022756"/>
    </source>
</evidence>